<dbReference type="Gene3D" id="3.40.630.30">
    <property type="match status" value="1"/>
</dbReference>
<evidence type="ECO:0000259" key="7">
    <source>
        <dbReference type="PROSITE" id="PS50014"/>
    </source>
</evidence>
<dbReference type="OMA" id="YQEIKMH"/>
<reference evidence="10 12" key="2">
    <citation type="submission" date="2018-03" db="EMBL/GenBank/DDBJ databases">
        <authorList>
            <person name="Fogelqvist J."/>
        </authorList>
    </citation>
    <scope>NUCLEOTIDE SEQUENCE [LARGE SCALE GENOMIC DNA]</scope>
</reference>
<dbReference type="GO" id="GO:0005634">
    <property type="term" value="C:nucleus"/>
    <property type="evidence" value="ECO:0007669"/>
    <property type="project" value="UniProtKB-SubCell"/>
</dbReference>
<dbReference type="PRINTS" id="PR00503">
    <property type="entry name" value="BROMODOMAIN"/>
</dbReference>
<dbReference type="InterPro" id="IPR000182">
    <property type="entry name" value="GNAT_dom"/>
</dbReference>
<comment type="subcellular location">
    <subcellularLocation>
        <location evidence="1">Nucleus</location>
    </subcellularLocation>
</comment>
<dbReference type="SUPFAM" id="SSF47370">
    <property type="entry name" value="Bromodomain"/>
    <property type="match status" value="1"/>
</dbReference>
<evidence type="ECO:0000313" key="11">
    <source>
        <dbReference type="Proteomes" id="UP000039324"/>
    </source>
</evidence>
<dbReference type="SUPFAM" id="SSF55729">
    <property type="entry name" value="Acyl-CoA N-acyltransferases (Nat)"/>
    <property type="match status" value="1"/>
</dbReference>
<evidence type="ECO:0000256" key="6">
    <source>
        <dbReference type="PROSITE-ProRule" id="PRU00035"/>
    </source>
</evidence>
<dbReference type="GO" id="GO:0010484">
    <property type="term" value="F:histone H3 acetyltransferase activity"/>
    <property type="evidence" value="ECO:0007669"/>
    <property type="project" value="TreeGrafter"/>
</dbReference>
<organism evidence="9 11">
    <name type="scientific">Plasmodiophora brassicae</name>
    <name type="common">Clubroot disease agent</name>
    <dbReference type="NCBI Taxonomy" id="37360"/>
    <lineage>
        <taxon>Eukaryota</taxon>
        <taxon>Sar</taxon>
        <taxon>Rhizaria</taxon>
        <taxon>Endomyxa</taxon>
        <taxon>Phytomyxea</taxon>
        <taxon>Plasmodiophorida</taxon>
        <taxon>Plasmodiophoridae</taxon>
        <taxon>Plasmodiophora</taxon>
    </lineage>
</organism>
<evidence type="ECO:0000313" key="9">
    <source>
        <dbReference type="EMBL" id="CEO95124.1"/>
    </source>
</evidence>
<dbReference type="EMBL" id="OVEO01000005">
    <property type="protein sequence ID" value="SPQ96425.1"/>
    <property type="molecule type" value="Genomic_DNA"/>
</dbReference>
<evidence type="ECO:0000313" key="10">
    <source>
        <dbReference type="EMBL" id="SPQ96425.1"/>
    </source>
</evidence>
<evidence type="ECO:0000259" key="8">
    <source>
        <dbReference type="PROSITE" id="PS51186"/>
    </source>
</evidence>
<evidence type="ECO:0008006" key="13">
    <source>
        <dbReference type="Google" id="ProtNLM"/>
    </source>
</evidence>
<keyword evidence="3 6" id="KW-0103">Bromodomain</keyword>
<dbReference type="AlphaFoldDB" id="A0A0G4IIX9"/>
<proteinExistence type="inferred from homology"/>
<dbReference type="SMART" id="SM00297">
    <property type="entry name" value="BROMO"/>
    <property type="match status" value="1"/>
</dbReference>
<evidence type="ECO:0000256" key="1">
    <source>
        <dbReference type="ARBA" id="ARBA00004123"/>
    </source>
</evidence>
<dbReference type="InterPro" id="IPR036427">
    <property type="entry name" value="Bromodomain-like_sf"/>
</dbReference>
<dbReference type="PANTHER" id="PTHR45750:SF3">
    <property type="entry name" value="HISTONE ACETYLTRANSFERASE"/>
    <property type="match status" value="1"/>
</dbReference>
<dbReference type="InterPro" id="IPR001487">
    <property type="entry name" value="Bromodomain"/>
</dbReference>
<keyword evidence="5" id="KW-0539">Nucleus</keyword>
<protein>
    <recommendedName>
        <fullName evidence="13">Histone acetyltransferase</fullName>
    </recommendedName>
</protein>
<keyword evidence="10" id="KW-0496">Mitochondrion</keyword>
<dbReference type="Gene3D" id="1.20.920.10">
    <property type="entry name" value="Bromodomain-like"/>
    <property type="match status" value="1"/>
</dbReference>
<evidence type="ECO:0000256" key="3">
    <source>
        <dbReference type="ARBA" id="ARBA00023117"/>
    </source>
</evidence>
<feature type="domain" description="N-acetyltransferase" evidence="8">
    <location>
        <begin position="14"/>
        <end position="160"/>
    </location>
</feature>
<reference evidence="9 11" key="1">
    <citation type="submission" date="2015-02" db="EMBL/GenBank/DDBJ databases">
        <authorList>
            <person name="Chooi Y.-H."/>
        </authorList>
    </citation>
    <scope>NUCLEOTIDE SEQUENCE [LARGE SCALE GENOMIC DNA]</scope>
    <source>
        <strain evidence="9">E3</strain>
    </source>
</reference>
<dbReference type="STRING" id="37360.A0A0G4IIX9"/>
<dbReference type="CDD" id="cd04301">
    <property type="entry name" value="NAT_SF"/>
    <property type="match status" value="1"/>
</dbReference>
<dbReference type="PROSITE" id="PS50014">
    <property type="entry name" value="BROMODOMAIN_2"/>
    <property type="match status" value="1"/>
</dbReference>
<dbReference type="PANTHER" id="PTHR45750">
    <property type="entry name" value="GH11602P"/>
    <property type="match status" value="1"/>
</dbReference>
<dbReference type="GO" id="GO:0045944">
    <property type="term" value="P:positive regulation of transcription by RNA polymerase II"/>
    <property type="evidence" value="ECO:0007669"/>
    <property type="project" value="TreeGrafter"/>
</dbReference>
<comment type="similarity">
    <text evidence="2">Belongs to the acetyltransferase family. GCN5 subfamily.</text>
</comment>
<dbReference type="InterPro" id="IPR037800">
    <property type="entry name" value="GCN5"/>
</dbReference>
<dbReference type="Proteomes" id="UP000039324">
    <property type="component" value="Unassembled WGS sequence"/>
</dbReference>
<keyword evidence="11" id="KW-1185">Reference proteome</keyword>
<evidence type="ECO:0000256" key="2">
    <source>
        <dbReference type="ARBA" id="ARBA00008607"/>
    </source>
</evidence>
<dbReference type="Pfam" id="PF00439">
    <property type="entry name" value="Bromodomain"/>
    <property type="match status" value="1"/>
</dbReference>
<dbReference type="Proteomes" id="UP000290189">
    <property type="component" value="Unassembled WGS sequence"/>
</dbReference>
<evidence type="ECO:0000256" key="4">
    <source>
        <dbReference type="ARBA" id="ARBA00023159"/>
    </source>
</evidence>
<name>A0A0G4IIX9_PLABS</name>
<dbReference type="OrthoDB" id="1937912at2759"/>
<gene>
    <name evidence="9" type="ORF">PBRA_003890</name>
    <name evidence="10" type="ORF">PLBR_LOCUS3640</name>
</gene>
<dbReference type="EMBL" id="CDSF01000013">
    <property type="protein sequence ID" value="CEO95124.1"/>
    <property type="molecule type" value="Genomic_DNA"/>
</dbReference>
<dbReference type="GO" id="GO:0000123">
    <property type="term" value="C:histone acetyltransferase complex"/>
    <property type="evidence" value="ECO:0007669"/>
    <property type="project" value="TreeGrafter"/>
</dbReference>
<sequence>MSADDGCLYQVAFNDGRESNMRCLVGFKCVISQQLPNMPKEYIIRIVFDRNHRSIVIVKNGAVIGGMCFRPFHSQGFAEIVFLAITEKEKHQGYGTKLMNHVKEHVKTEDIKFFLTYADNTAIGYFVKQGFTKKKLMAKSRWEGYIKDYVRSTLMECKLMYNVDYLKVPETVKRQKEAVLAKARTVSNAHVVRPPVTAFQRGASHVPVEDIPGVADAGWSPSIARTDPPRPVPHIQAQLGAVLKLLRKAKDAWPFQKPVQAWEAPGYYDIIKEPMDLQTMEANLDRGLYTTKERFLEDFERIITNCKTYNDPETIYVKCANSMQKRARKLIRKVT</sequence>
<dbReference type="Pfam" id="PF00583">
    <property type="entry name" value="Acetyltransf_1"/>
    <property type="match status" value="1"/>
</dbReference>
<accession>A0A0G4IIX9</accession>
<dbReference type="InterPro" id="IPR016181">
    <property type="entry name" value="Acyl_CoA_acyltransferase"/>
</dbReference>
<keyword evidence="4" id="KW-0010">Activator</keyword>
<evidence type="ECO:0000313" key="12">
    <source>
        <dbReference type="Proteomes" id="UP000290189"/>
    </source>
</evidence>
<dbReference type="PROSITE" id="PS51186">
    <property type="entry name" value="GNAT"/>
    <property type="match status" value="1"/>
</dbReference>
<dbReference type="CDD" id="cd05509">
    <property type="entry name" value="Bromo_gcn5_like"/>
    <property type="match status" value="1"/>
</dbReference>
<feature type="domain" description="Bromo" evidence="7">
    <location>
        <begin position="247"/>
        <end position="317"/>
    </location>
</feature>
<geneLocation type="mitochondrion" evidence="10"/>
<evidence type="ECO:0000256" key="5">
    <source>
        <dbReference type="ARBA" id="ARBA00023242"/>
    </source>
</evidence>